<dbReference type="InterPro" id="IPR017871">
    <property type="entry name" value="ABC_transporter-like_CS"/>
</dbReference>
<evidence type="ECO:0000256" key="3">
    <source>
        <dbReference type="ARBA" id="ARBA00022840"/>
    </source>
</evidence>
<dbReference type="Pfam" id="PF08402">
    <property type="entry name" value="TOBE_2"/>
    <property type="match status" value="1"/>
</dbReference>
<feature type="domain" description="ABC transporter" evidence="4">
    <location>
        <begin position="6"/>
        <end position="276"/>
    </location>
</feature>
<evidence type="ECO:0000256" key="2">
    <source>
        <dbReference type="ARBA" id="ARBA00022741"/>
    </source>
</evidence>
<dbReference type="EMBL" id="DVLF01000013">
    <property type="protein sequence ID" value="HIT49460.1"/>
    <property type="molecule type" value="Genomic_DNA"/>
</dbReference>
<dbReference type="GO" id="GO:0043190">
    <property type="term" value="C:ATP-binding cassette (ABC) transporter complex"/>
    <property type="evidence" value="ECO:0007669"/>
    <property type="project" value="InterPro"/>
</dbReference>
<dbReference type="PROSITE" id="PS50893">
    <property type="entry name" value="ABC_TRANSPORTER_2"/>
    <property type="match status" value="1"/>
</dbReference>
<proteinExistence type="predicted"/>
<dbReference type="SUPFAM" id="SSF52540">
    <property type="entry name" value="P-loop containing nucleoside triphosphate hydrolases"/>
    <property type="match status" value="1"/>
</dbReference>
<evidence type="ECO:0000313" key="6">
    <source>
        <dbReference type="Proteomes" id="UP000886758"/>
    </source>
</evidence>
<comment type="caution">
    <text evidence="5">The sequence shown here is derived from an EMBL/GenBank/DDBJ whole genome shotgun (WGS) entry which is preliminary data.</text>
</comment>
<dbReference type="PROSITE" id="PS00211">
    <property type="entry name" value="ABC_TRANSPORTER_1"/>
    <property type="match status" value="1"/>
</dbReference>
<reference evidence="5" key="2">
    <citation type="journal article" date="2021" name="PeerJ">
        <title>Extensive microbial diversity within the chicken gut microbiome revealed by metagenomics and culture.</title>
        <authorList>
            <person name="Gilroy R."/>
            <person name="Ravi A."/>
            <person name="Getino M."/>
            <person name="Pursley I."/>
            <person name="Horton D.L."/>
            <person name="Alikhan N.F."/>
            <person name="Baker D."/>
            <person name="Gharbi K."/>
            <person name="Hall N."/>
            <person name="Watson M."/>
            <person name="Adriaenssens E.M."/>
            <person name="Foster-Nyarko E."/>
            <person name="Jarju S."/>
            <person name="Secka A."/>
            <person name="Antonio M."/>
            <person name="Oren A."/>
            <person name="Chaudhuri R.R."/>
            <person name="La Ragione R."/>
            <person name="Hildebrand F."/>
            <person name="Pallen M.J."/>
        </authorList>
    </citation>
    <scope>NUCLEOTIDE SEQUENCE</scope>
    <source>
        <strain evidence="5">ChiW17-6978</strain>
    </source>
</reference>
<name>A0A9D1KHN6_9MOLU</name>
<evidence type="ECO:0000256" key="1">
    <source>
        <dbReference type="ARBA" id="ARBA00022448"/>
    </source>
</evidence>
<dbReference type="SUPFAM" id="SSF50331">
    <property type="entry name" value="MOP-like"/>
    <property type="match status" value="1"/>
</dbReference>
<dbReference type="GO" id="GO:0022857">
    <property type="term" value="F:transmembrane transporter activity"/>
    <property type="evidence" value="ECO:0007669"/>
    <property type="project" value="InterPro"/>
</dbReference>
<organism evidence="5 6">
    <name type="scientific">Candidatus Pelethenecus faecipullorum</name>
    <dbReference type="NCBI Taxonomy" id="2840900"/>
    <lineage>
        <taxon>Bacteria</taxon>
        <taxon>Bacillati</taxon>
        <taxon>Mycoplasmatota</taxon>
        <taxon>Mollicutes</taxon>
        <taxon>Candidatus Pelethenecus</taxon>
    </lineage>
</organism>
<dbReference type="InterPro" id="IPR008995">
    <property type="entry name" value="Mo/tungstate-bd_C_term_dom"/>
</dbReference>
<gene>
    <name evidence="5" type="ORF">IAD46_00375</name>
</gene>
<keyword evidence="2" id="KW-0547">Nucleotide-binding</keyword>
<dbReference type="GO" id="GO:0005524">
    <property type="term" value="F:ATP binding"/>
    <property type="evidence" value="ECO:0007669"/>
    <property type="project" value="UniProtKB-KW"/>
</dbReference>
<dbReference type="SMART" id="SM00382">
    <property type="entry name" value="AAA"/>
    <property type="match status" value="1"/>
</dbReference>
<dbReference type="InterPro" id="IPR027417">
    <property type="entry name" value="P-loop_NTPase"/>
</dbReference>
<dbReference type="Gene3D" id="3.40.50.300">
    <property type="entry name" value="P-loop containing nucleotide triphosphate hydrolases"/>
    <property type="match status" value="1"/>
</dbReference>
<protein>
    <submittedName>
        <fullName evidence="5">ABC transporter ATP-binding protein</fullName>
    </submittedName>
</protein>
<dbReference type="Proteomes" id="UP000886758">
    <property type="component" value="Unassembled WGS sequence"/>
</dbReference>
<evidence type="ECO:0000259" key="4">
    <source>
        <dbReference type="PROSITE" id="PS50893"/>
    </source>
</evidence>
<dbReference type="AlphaFoldDB" id="A0A9D1KHN6"/>
<dbReference type="InterPro" id="IPR003439">
    <property type="entry name" value="ABC_transporter-like_ATP-bd"/>
</dbReference>
<accession>A0A9D1KHN6</accession>
<keyword evidence="3 5" id="KW-0067">ATP-binding</keyword>
<dbReference type="InterPro" id="IPR003593">
    <property type="entry name" value="AAA+_ATPase"/>
</dbReference>
<dbReference type="Gene3D" id="2.40.50.100">
    <property type="match status" value="1"/>
</dbReference>
<dbReference type="PANTHER" id="PTHR42781:SF4">
    <property type="entry name" value="SPERMIDINE_PUTRESCINE IMPORT ATP-BINDING PROTEIN POTA"/>
    <property type="match status" value="1"/>
</dbReference>
<dbReference type="GO" id="GO:0016887">
    <property type="term" value="F:ATP hydrolysis activity"/>
    <property type="evidence" value="ECO:0007669"/>
    <property type="project" value="InterPro"/>
</dbReference>
<reference evidence="5" key="1">
    <citation type="submission" date="2020-10" db="EMBL/GenBank/DDBJ databases">
        <authorList>
            <person name="Gilroy R."/>
        </authorList>
    </citation>
    <scope>NUCLEOTIDE SEQUENCE</scope>
    <source>
        <strain evidence="5">ChiW17-6978</strain>
    </source>
</reference>
<evidence type="ECO:0000313" key="5">
    <source>
        <dbReference type="EMBL" id="HIT49460.1"/>
    </source>
</evidence>
<keyword evidence="1" id="KW-0813">Transport</keyword>
<dbReference type="Pfam" id="PF00005">
    <property type="entry name" value="ABC_tran"/>
    <property type="match status" value="1"/>
</dbReference>
<sequence length="394" mass="44759">MAKPIIELHQLTKSYGAQTIVDHLDLTIYENEFITLLGPSGCGKTTTLRMIGGFEHPDSGDIVVNGKIITDLPAYARPINTVFQRYALFPHLNVFNNVAFGLKNRGKKFMMAFFGGKEQLKQEILTEKNAFSTKKKKRVSFWDMKRKLNEKLTYAVKEALRMVNLSGFEERKTASMSGGQMQRVAIARAIILKPKILLLDEPLSALDLKLRQNMQYELKEMQRNLGITFLFVTHDQEEAMVMSDRIVVMKDGLIQQLGTPKDIYNEPINRYVANFIGESNIVSGIYLKKDVVRFLDVDFPCVGYVFEDNEPVDVVIRPEDWDVVPLDRAKLIGTVRSSIFKGVHYELVVDLCGMEFVVHTYEDIQPNRSVGLSVDPYEICLMKVDGSCKTIVNV</sequence>
<dbReference type="PANTHER" id="PTHR42781">
    <property type="entry name" value="SPERMIDINE/PUTRESCINE IMPORT ATP-BINDING PROTEIN POTA"/>
    <property type="match status" value="1"/>
</dbReference>
<dbReference type="InterPro" id="IPR050093">
    <property type="entry name" value="ABC_SmlMolc_Importer"/>
</dbReference>
<dbReference type="InterPro" id="IPR013611">
    <property type="entry name" value="Transp-assoc_OB_typ2"/>
</dbReference>